<dbReference type="AlphaFoldDB" id="A0A846YB78"/>
<dbReference type="InterPro" id="IPR054058">
    <property type="entry name" value="HTH_67"/>
</dbReference>
<dbReference type="Pfam" id="PF21863">
    <property type="entry name" value="HTH_67"/>
    <property type="match status" value="1"/>
</dbReference>
<organism evidence="1 2">
    <name type="scientific">Nocardia flavorosea</name>
    <dbReference type="NCBI Taxonomy" id="53429"/>
    <lineage>
        <taxon>Bacteria</taxon>
        <taxon>Bacillati</taxon>
        <taxon>Actinomycetota</taxon>
        <taxon>Actinomycetes</taxon>
        <taxon>Mycobacteriales</taxon>
        <taxon>Nocardiaceae</taxon>
        <taxon>Nocardia</taxon>
    </lineage>
</organism>
<evidence type="ECO:0000313" key="2">
    <source>
        <dbReference type="Proteomes" id="UP000570678"/>
    </source>
</evidence>
<dbReference type="EMBL" id="JAAXOT010000001">
    <property type="protein sequence ID" value="NKY55052.1"/>
    <property type="molecule type" value="Genomic_DNA"/>
</dbReference>
<sequence>MSTTLSAYARQAWSLLEPLHAVTYFSPEPLQALKTAGYRGFWMGYFAGRAAPLGPVGPETVHALFYNFTYDRIAKALPSAWEFAAPPAALTAREHGATAALRRQLGELADSPDLATAADFACRAATAAPLEGRALFAANRALPEPTDPVARLWYAATLLREHRGDGHIAALVAAGVGGRESHVLQALANGTDRGIYTVSRDYDDQEWTGCLDGLRDRGWAGDSTLTDTGTEVKAGIETQTDAAAASAYTALTTEERDELLRVLRPLTNAVIAAGEIPRVTPIGLDLGEIAAPR</sequence>
<dbReference type="RefSeq" id="WP_062970502.1">
    <property type="nucleotide sequence ID" value="NZ_JAAXOT010000001.1"/>
</dbReference>
<protein>
    <recommendedName>
        <fullName evidence="3">SalK</fullName>
    </recommendedName>
</protein>
<name>A0A846YB78_9NOCA</name>
<comment type="caution">
    <text evidence="1">The sequence shown here is derived from an EMBL/GenBank/DDBJ whole genome shotgun (WGS) entry which is preliminary data.</text>
</comment>
<dbReference type="NCBIfam" id="NF047719">
    <property type="entry name" value="SCO6745_fam_HTH"/>
    <property type="match status" value="1"/>
</dbReference>
<evidence type="ECO:0008006" key="3">
    <source>
        <dbReference type="Google" id="ProtNLM"/>
    </source>
</evidence>
<evidence type="ECO:0000313" key="1">
    <source>
        <dbReference type="EMBL" id="NKY55052.1"/>
    </source>
</evidence>
<dbReference type="Proteomes" id="UP000570678">
    <property type="component" value="Unassembled WGS sequence"/>
</dbReference>
<reference evidence="1 2" key="1">
    <citation type="submission" date="2020-04" db="EMBL/GenBank/DDBJ databases">
        <title>MicrobeNet Type strains.</title>
        <authorList>
            <person name="Nicholson A.C."/>
        </authorList>
    </citation>
    <scope>NUCLEOTIDE SEQUENCE [LARGE SCALE GENOMIC DNA]</scope>
    <source>
        <strain evidence="1 2">JCM 3332</strain>
    </source>
</reference>
<gene>
    <name evidence="1" type="ORF">HGA15_02530</name>
</gene>
<keyword evidence="2" id="KW-1185">Reference proteome</keyword>
<accession>A0A846YB78</accession>
<proteinExistence type="predicted"/>